<reference evidence="1" key="1">
    <citation type="journal article" date="2014" name="Front. Microbiol.">
        <title>High frequency of phylogenetically diverse reductive dehalogenase-homologous genes in deep subseafloor sedimentary metagenomes.</title>
        <authorList>
            <person name="Kawai M."/>
            <person name="Futagami T."/>
            <person name="Toyoda A."/>
            <person name="Takaki Y."/>
            <person name="Nishi S."/>
            <person name="Hori S."/>
            <person name="Arai W."/>
            <person name="Tsubouchi T."/>
            <person name="Morono Y."/>
            <person name="Uchiyama I."/>
            <person name="Ito T."/>
            <person name="Fujiyama A."/>
            <person name="Inagaki F."/>
            <person name="Takami H."/>
        </authorList>
    </citation>
    <scope>NUCLEOTIDE SEQUENCE</scope>
    <source>
        <strain evidence="1">Expedition CK06-06</strain>
    </source>
</reference>
<comment type="caution">
    <text evidence="1">The sequence shown here is derived from an EMBL/GenBank/DDBJ whole genome shotgun (WGS) entry which is preliminary data.</text>
</comment>
<dbReference type="EMBL" id="BART01031467">
    <property type="protein sequence ID" value="GAH14729.1"/>
    <property type="molecule type" value="Genomic_DNA"/>
</dbReference>
<gene>
    <name evidence="1" type="ORF">S01H4_54651</name>
</gene>
<dbReference type="AlphaFoldDB" id="X1EC69"/>
<organism evidence="1">
    <name type="scientific">marine sediment metagenome</name>
    <dbReference type="NCBI Taxonomy" id="412755"/>
    <lineage>
        <taxon>unclassified sequences</taxon>
        <taxon>metagenomes</taxon>
        <taxon>ecological metagenomes</taxon>
    </lineage>
</organism>
<evidence type="ECO:0000313" key="1">
    <source>
        <dbReference type="EMBL" id="GAH14729.1"/>
    </source>
</evidence>
<name>X1EC69_9ZZZZ</name>
<accession>X1EC69</accession>
<proteinExistence type="predicted"/>
<feature type="non-terminal residue" evidence="1">
    <location>
        <position position="35"/>
    </location>
</feature>
<sequence length="35" mass="4067">MHVLSCDNRTYCYKDSSFLQETNATLITEEKAKLL</sequence>
<protein>
    <submittedName>
        <fullName evidence="1">Uncharacterized protein</fullName>
    </submittedName>
</protein>